<dbReference type="InterPro" id="IPR036291">
    <property type="entry name" value="NAD(P)-bd_dom_sf"/>
</dbReference>
<evidence type="ECO:0000256" key="4">
    <source>
        <dbReference type="ARBA" id="ARBA00022967"/>
    </source>
</evidence>
<dbReference type="EMBL" id="JBCITM010000003">
    <property type="protein sequence ID" value="MEN1759812.1"/>
    <property type="molecule type" value="Genomic_DNA"/>
</dbReference>
<evidence type="ECO:0000313" key="7">
    <source>
        <dbReference type="Proteomes" id="UP001407405"/>
    </source>
</evidence>
<comment type="caution">
    <text evidence="6">The sequence shown here is derived from an EMBL/GenBank/DDBJ whole genome shotgun (WGS) entry which is preliminary data.</text>
</comment>
<evidence type="ECO:0000313" key="6">
    <source>
        <dbReference type="EMBL" id="MEN1759812.1"/>
    </source>
</evidence>
<keyword evidence="1" id="KW-0813">Transport</keyword>
<dbReference type="CDD" id="cd03214">
    <property type="entry name" value="ABC_Iron-Siderophores_B12_Hemin"/>
    <property type="match status" value="1"/>
</dbReference>
<dbReference type="Pfam" id="PF00005">
    <property type="entry name" value="ABC_tran"/>
    <property type="match status" value="1"/>
</dbReference>
<dbReference type="PANTHER" id="PTHR42794">
    <property type="entry name" value="HEMIN IMPORT ATP-BINDING PROTEIN HMUV"/>
    <property type="match status" value="1"/>
</dbReference>
<dbReference type="SUPFAM" id="SSF52540">
    <property type="entry name" value="P-loop containing nucleoside triphosphate hydrolases"/>
    <property type="match status" value="1"/>
</dbReference>
<evidence type="ECO:0000259" key="5">
    <source>
        <dbReference type="PROSITE" id="PS50893"/>
    </source>
</evidence>
<keyword evidence="7" id="KW-1185">Reference proteome</keyword>
<dbReference type="PANTHER" id="PTHR42794:SF1">
    <property type="entry name" value="HEMIN IMPORT ATP-BINDING PROTEIN HMUV"/>
    <property type="match status" value="1"/>
</dbReference>
<proteinExistence type="predicted"/>
<dbReference type="GO" id="GO:0005524">
    <property type="term" value="F:ATP binding"/>
    <property type="evidence" value="ECO:0007669"/>
    <property type="project" value="UniProtKB-KW"/>
</dbReference>
<gene>
    <name evidence="6" type="ORF">AAIG11_04945</name>
</gene>
<reference evidence="6 7" key="1">
    <citation type="submission" date="2024-04" db="EMBL/GenBank/DDBJ databases">
        <title>Genome sequencing and metabolic network reconstruction of aminoacids and betaine degradation by Anoxynatronum sibiricum.</title>
        <authorList>
            <person name="Detkova E.N."/>
            <person name="Boltjanskaja Y.V."/>
            <person name="Mardanov A.V."/>
            <person name="Kevbrin V."/>
        </authorList>
    </citation>
    <scope>NUCLEOTIDE SEQUENCE [LARGE SCALE GENOMIC DNA]</scope>
    <source>
        <strain evidence="6 7">Z-7981</strain>
    </source>
</reference>
<feature type="domain" description="ABC transporter" evidence="5">
    <location>
        <begin position="5"/>
        <end position="241"/>
    </location>
</feature>
<dbReference type="InterPro" id="IPR017871">
    <property type="entry name" value="ABC_transporter-like_CS"/>
</dbReference>
<dbReference type="Proteomes" id="UP001407405">
    <property type="component" value="Unassembled WGS sequence"/>
</dbReference>
<dbReference type="PROSITE" id="PS00211">
    <property type="entry name" value="ABC_TRANSPORTER_1"/>
    <property type="match status" value="1"/>
</dbReference>
<sequence length="423" mass="46720">MGKTIQLNNLSFAYNERQILKALNLVIGRKTFLSIIGPNGSGKTTLLKNIARNLKPTDGGILIDQRALETYGSAELAREMAVVHQQTDIGAAFTVHDVVMMGRNPHLTRFQQEDAHDRQIADQAMQWTSVDHLEERLINEISGGERQRVMIAKALAQEPTLLLLDEPTSFLDIHHQIEILELLKKLNQEKGISVIAVIHDLNLAARYSQEVLLLHQGKVLALGATEKVMTAANLEQAYHMEMMIDRNAYTGSLQVCPVSLRQRKSRTQCIHVIGGGGMGKEVIQRLHQDGWQVSLGVVNKGDSDAELATRLGMTIIEEEPFSDIQATTLHSAAIAANKAMAVILTSIPIGRGNLANIQMVMEQQKSGKTVIHYNTYLPHVDFDYVKGEGARLLEEMALAGMESTNDLDQLMAQLEAMAHEAEA</sequence>
<organism evidence="6 7">
    <name type="scientific">Anoxynatronum sibiricum</name>
    <dbReference type="NCBI Taxonomy" id="210623"/>
    <lineage>
        <taxon>Bacteria</taxon>
        <taxon>Bacillati</taxon>
        <taxon>Bacillota</taxon>
        <taxon>Clostridia</taxon>
        <taxon>Eubacteriales</taxon>
        <taxon>Clostridiaceae</taxon>
        <taxon>Anoxynatronum</taxon>
    </lineage>
</organism>
<dbReference type="Gene3D" id="3.40.50.720">
    <property type="entry name" value="NAD(P)-binding Rossmann-like Domain"/>
    <property type="match status" value="1"/>
</dbReference>
<dbReference type="Gene3D" id="3.40.50.300">
    <property type="entry name" value="P-loop containing nucleotide triphosphate hydrolases"/>
    <property type="match status" value="1"/>
</dbReference>
<keyword evidence="2" id="KW-0547">Nucleotide-binding</keyword>
<protein>
    <submittedName>
        <fullName evidence="6">ABC transporter ATP-binding protein</fullName>
    </submittedName>
</protein>
<accession>A0ABU9VRQ7</accession>
<dbReference type="SMART" id="SM00382">
    <property type="entry name" value="AAA"/>
    <property type="match status" value="1"/>
</dbReference>
<keyword evidence="4" id="KW-1278">Translocase</keyword>
<dbReference type="SUPFAM" id="SSF51735">
    <property type="entry name" value="NAD(P)-binding Rossmann-fold domains"/>
    <property type="match status" value="1"/>
</dbReference>
<dbReference type="RefSeq" id="WP_343185139.1">
    <property type="nucleotide sequence ID" value="NZ_JBCITM010000003.1"/>
</dbReference>
<dbReference type="PROSITE" id="PS50893">
    <property type="entry name" value="ABC_TRANSPORTER_2"/>
    <property type="match status" value="1"/>
</dbReference>
<dbReference type="InterPro" id="IPR003439">
    <property type="entry name" value="ABC_transporter-like_ATP-bd"/>
</dbReference>
<dbReference type="InterPro" id="IPR027417">
    <property type="entry name" value="P-loop_NTPase"/>
</dbReference>
<evidence type="ECO:0000256" key="2">
    <source>
        <dbReference type="ARBA" id="ARBA00022741"/>
    </source>
</evidence>
<dbReference type="InterPro" id="IPR003593">
    <property type="entry name" value="AAA+_ATPase"/>
</dbReference>
<keyword evidence="3 6" id="KW-0067">ATP-binding</keyword>
<name>A0ABU9VRQ7_9CLOT</name>
<evidence type="ECO:0000256" key="1">
    <source>
        <dbReference type="ARBA" id="ARBA00022448"/>
    </source>
</evidence>
<evidence type="ECO:0000256" key="3">
    <source>
        <dbReference type="ARBA" id="ARBA00022840"/>
    </source>
</evidence>